<evidence type="ECO:0000256" key="7">
    <source>
        <dbReference type="RuleBase" id="RU364038"/>
    </source>
</evidence>
<evidence type="ECO:0000256" key="3">
    <source>
        <dbReference type="ARBA" id="ARBA00022729"/>
    </source>
</evidence>
<comment type="similarity">
    <text evidence="2 7">Belongs to the thioredoxin family. DsbC subfamily.</text>
</comment>
<name>A0A9X0UN30_VIBME</name>
<reference evidence="10" key="1">
    <citation type="submission" date="2020-08" db="EMBL/GenBank/DDBJ databases">
        <title>Genome Sequencing and Pan-Genome Analysis of Migratory bird Vibrio Strains, Inner Mongolia.</title>
        <authorList>
            <person name="Zheng L."/>
        </authorList>
    </citation>
    <scope>NUCLEOTIDE SEQUENCE</scope>
    <source>
        <strain evidence="10">M13F</strain>
    </source>
</reference>
<dbReference type="InterPro" id="IPR012336">
    <property type="entry name" value="Thioredoxin-like_fold"/>
</dbReference>
<keyword evidence="3 7" id="KW-0732">Signal</keyword>
<evidence type="ECO:0000256" key="1">
    <source>
        <dbReference type="ARBA" id="ARBA00004418"/>
    </source>
</evidence>
<feature type="domain" description="Disulphide bond isomerase DsbC/G N-terminal" evidence="8">
    <location>
        <begin position="33"/>
        <end position="87"/>
    </location>
</feature>
<dbReference type="PROSITE" id="PS00194">
    <property type="entry name" value="THIOREDOXIN_1"/>
    <property type="match status" value="1"/>
</dbReference>
<proteinExistence type="inferred from homology"/>
<keyword evidence="11" id="KW-1185">Reference proteome</keyword>
<dbReference type="GO" id="GO:0042597">
    <property type="term" value="C:periplasmic space"/>
    <property type="evidence" value="ECO:0007669"/>
    <property type="project" value="UniProtKB-SubCell"/>
</dbReference>
<sequence>MKVLHRLTLFALPFFTMVCHAQESKEQTPSLDKAGFEQRFAPLGIDVTAIVASEISGLVEVQTPGGVLYASPDGKHFIAGTLYALKDDGSYIDVLAKRQAPINAQKLQQVASSTIEFKAPQERYVVSVFTDTTCGYCVRLHSQIKDYNDLGITIRYLAFPRQGVAGPVAEQMAAMWCASDPKQAMHEVKIERKTLTPQGNIAQCKQTIAEHYQLGQELGISGTPAMFLPSGEMIGGYLPAAQLLQRLQQG</sequence>
<evidence type="ECO:0000313" key="11">
    <source>
        <dbReference type="Proteomes" id="UP000615796"/>
    </source>
</evidence>
<dbReference type="EMBL" id="JACRUP010000007">
    <property type="protein sequence ID" value="MBC5851583.1"/>
    <property type="molecule type" value="Genomic_DNA"/>
</dbReference>
<keyword evidence="4 7" id="KW-0574">Periplasm</keyword>
<keyword evidence="5" id="KW-1015">Disulfide bond</keyword>
<dbReference type="Pfam" id="PF10411">
    <property type="entry name" value="DsbC_N"/>
    <property type="match status" value="1"/>
</dbReference>
<dbReference type="InterPro" id="IPR009094">
    <property type="entry name" value="DiS-bond_isomerase_DsbC/G_N_sf"/>
</dbReference>
<evidence type="ECO:0000256" key="2">
    <source>
        <dbReference type="ARBA" id="ARBA00009813"/>
    </source>
</evidence>
<feature type="signal peptide" evidence="7">
    <location>
        <begin position="1"/>
        <end position="21"/>
    </location>
</feature>
<dbReference type="InterPro" id="IPR017937">
    <property type="entry name" value="Thioredoxin_CS"/>
</dbReference>
<dbReference type="InterPro" id="IPR051470">
    <property type="entry name" value="Thiol:disulfide_interchange"/>
</dbReference>
<dbReference type="SUPFAM" id="SSF54423">
    <property type="entry name" value="DsbC/DsbG N-terminal domain-like"/>
    <property type="match status" value="1"/>
</dbReference>
<dbReference type="Gene3D" id="3.10.450.70">
    <property type="entry name" value="Disulphide bond isomerase, DsbC/G, N-terminal"/>
    <property type="match status" value="1"/>
</dbReference>
<dbReference type="PANTHER" id="PTHR35272">
    <property type="entry name" value="THIOL:DISULFIDE INTERCHANGE PROTEIN DSBC-RELATED"/>
    <property type="match status" value="1"/>
</dbReference>
<keyword evidence="6 7" id="KW-0676">Redox-active center</keyword>
<dbReference type="InterPro" id="IPR033954">
    <property type="entry name" value="DiS-bond_Isoase_DsbC/G"/>
</dbReference>
<dbReference type="AlphaFoldDB" id="A0A9X0UN30"/>
<dbReference type="RefSeq" id="WP_187026347.1">
    <property type="nucleotide sequence ID" value="NZ_JACRUP010000007.1"/>
</dbReference>
<dbReference type="CDD" id="cd03020">
    <property type="entry name" value="DsbA_DsbC_DsbG"/>
    <property type="match status" value="1"/>
</dbReference>
<feature type="chain" id="PRO_5041015278" description="Thiol:disulfide interchange protein" evidence="7">
    <location>
        <begin position="22"/>
        <end position="250"/>
    </location>
</feature>
<comment type="subcellular location">
    <subcellularLocation>
        <location evidence="1 7">Periplasm</location>
    </subcellularLocation>
</comment>
<dbReference type="Gene3D" id="3.40.30.10">
    <property type="entry name" value="Glutaredoxin"/>
    <property type="match status" value="1"/>
</dbReference>
<dbReference type="Proteomes" id="UP000615796">
    <property type="component" value="Unassembled WGS sequence"/>
</dbReference>
<dbReference type="InterPro" id="IPR018950">
    <property type="entry name" value="DiS-bond_isomerase_DsbC/G_N"/>
</dbReference>
<dbReference type="Pfam" id="PF13098">
    <property type="entry name" value="Thioredoxin_2"/>
    <property type="match status" value="1"/>
</dbReference>
<gene>
    <name evidence="10" type="ORF">H8Q88_11790</name>
</gene>
<evidence type="ECO:0000256" key="4">
    <source>
        <dbReference type="ARBA" id="ARBA00022764"/>
    </source>
</evidence>
<comment type="caution">
    <text evidence="10">The sequence shown here is derived from an EMBL/GenBank/DDBJ whole genome shotgun (WGS) entry which is preliminary data.</text>
</comment>
<evidence type="ECO:0000259" key="8">
    <source>
        <dbReference type="Pfam" id="PF10411"/>
    </source>
</evidence>
<feature type="domain" description="Thioredoxin-like fold" evidence="9">
    <location>
        <begin position="119"/>
        <end position="247"/>
    </location>
</feature>
<dbReference type="PANTHER" id="PTHR35272:SF3">
    <property type="entry name" value="THIOL:DISULFIDE INTERCHANGE PROTEIN DSBC"/>
    <property type="match status" value="1"/>
</dbReference>
<evidence type="ECO:0000259" key="9">
    <source>
        <dbReference type="Pfam" id="PF13098"/>
    </source>
</evidence>
<evidence type="ECO:0000256" key="5">
    <source>
        <dbReference type="ARBA" id="ARBA00023157"/>
    </source>
</evidence>
<evidence type="ECO:0000256" key="6">
    <source>
        <dbReference type="ARBA" id="ARBA00023284"/>
    </source>
</evidence>
<dbReference type="SUPFAM" id="SSF52833">
    <property type="entry name" value="Thioredoxin-like"/>
    <property type="match status" value="1"/>
</dbReference>
<accession>A0A9X0UN30</accession>
<protein>
    <recommendedName>
        <fullName evidence="7">Thiol:disulfide interchange protein</fullName>
    </recommendedName>
</protein>
<comment type="function">
    <text evidence="7">Required for disulfide bond formation in some periplasmic proteins. Acts by transferring its disulfide bond to other proteins and is reduced in the process.</text>
</comment>
<evidence type="ECO:0000313" key="10">
    <source>
        <dbReference type="EMBL" id="MBC5851583.1"/>
    </source>
</evidence>
<dbReference type="InterPro" id="IPR036249">
    <property type="entry name" value="Thioredoxin-like_sf"/>
</dbReference>
<organism evidence="10 11">
    <name type="scientific">Vibrio metschnikovii</name>
    <dbReference type="NCBI Taxonomy" id="28172"/>
    <lineage>
        <taxon>Bacteria</taxon>
        <taxon>Pseudomonadati</taxon>
        <taxon>Pseudomonadota</taxon>
        <taxon>Gammaproteobacteria</taxon>
        <taxon>Vibrionales</taxon>
        <taxon>Vibrionaceae</taxon>
        <taxon>Vibrio</taxon>
    </lineage>
</organism>